<accession>A0ABY5M6G3</accession>
<evidence type="ECO:0000259" key="11">
    <source>
        <dbReference type="PROSITE" id="PS51198"/>
    </source>
</evidence>
<evidence type="ECO:0000313" key="12">
    <source>
        <dbReference type="EMBL" id="UUP12372.1"/>
    </source>
</evidence>
<keyword evidence="6" id="KW-0413">Isomerase</keyword>
<dbReference type="CDD" id="cd18807">
    <property type="entry name" value="SF1_C_UvrD"/>
    <property type="match status" value="1"/>
</dbReference>
<evidence type="ECO:0000256" key="3">
    <source>
        <dbReference type="ARBA" id="ARBA00022801"/>
    </source>
</evidence>
<evidence type="ECO:0000256" key="9">
    <source>
        <dbReference type="ARBA" id="ARBA00048988"/>
    </source>
</evidence>
<evidence type="ECO:0000256" key="10">
    <source>
        <dbReference type="PROSITE-ProRule" id="PRU00560"/>
    </source>
</evidence>
<evidence type="ECO:0000313" key="13">
    <source>
        <dbReference type="Proteomes" id="UP001316184"/>
    </source>
</evidence>
<dbReference type="Proteomes" id="UP001316184">
    <property type="component" value="Chromosome"/>
</dbReference>
<protein>
    <recommendedName>
        <fullName evidence="8">DNA 3'-5' helicase</fullName>
        <ecNumber evidence="8">5.6.2.4</ecNumber>
    </recommendedName>
</protein>
<evidence type="ECO:0000256" key="7">
    <source>
        <dbReference type="ARBA" id="ARBA00034617"/>
    </source>
</evidence>
<feature type="domain" description="UvrD-like helicase ATP-binding" evidence="11">
    <location>
        <begin position="88"/>
        <end position="551"/>
    </location>
</feature>
<dbReference type="SUPFAM" id="SSF57783">
    <property type="entry name" value="Zinc beta-ribbon"/>
    <property type="match status" value="1"/>
</dbReference>
<dbReference type="InterPro" id="IPR014017">
    <property type="entry name" value="DNA_helicase_UvrD-like_C"/>
</dbReference>
<feature type="binding site" evidence="10">
    <location>
        <begin position="109"/>
        <end position="116"/>
    </location>
    <ligand>
        <name>ATP</name>
        <dbReference type="ChEBI" id="CHEBI:30616"/>
    </ligand>
</feature>
<dbReference type="Pfam" id="PF01396">
    <property type="entry name" value="Zn_ribbon_Top1"/>
    <property type="match status" value="1"/>
</dbReference>
<dbReference type="InterPro" id="IPR013498">
    <property type="entry name" value="Topo_IA_Znf"/>
</dbReference>
<dbReference type="EC" id="5.6.2.4" evidence="8"/>
<organism evidence="12 13">
    <name type="scientific">Aeromicrobium wangtongii</name>
    <dbReference type="NCBI Taxonomy" id="2969247"/>
    <lineage>
        <taxon>Bacteria</taxon>
        <taxon>Bacillati</taxon>
        <taxon>Actinomycetota</taxon>
        <taxon>Actinomycetes</taxon>
        <taxon>Propionibacteriales</taxon>
        <taxon>Nocardioidaceae</taxon>
        <taxon>Aeromicrobium</taxon>
    </lineage>
</organism>
<sequence length="785" mass="87838">MVEQALDAGRWISEETISSLMSEGPAIDKATGALLRSDPVLAVLSDVERDAVDLLGTDFREWIRLCNEQIVANELVLRRDFFDSIESSPLTEEQARAVICFDNRVNVVAAAGSGKTSVMVARAAYAIERGFVQPERILLLAFNKAAAKELQERVTTRLGASGIPAEGVKAATFHSFGLTVIGAATGRKPRLASWLDAGEDTRMIMTIVDELRDRSWDFRFKWDVFRLLYARVDVDPEHEVEPDAWDKTERRTGLRTFNGEVVKSQGERLIADWLYLNGINYQYERPYERDVATADYSEYRPDFYYPDVGAWHEHWAIGFDGKPPADFEGYEESMRWKKSLHAANGSTLIETTWADIISLKGFDSLAARLKSVGLTLDWNPDRPIPGEQPVRHEELARLMRTFMAHVKSNSLDRDGIQERLRGEPKHVQSHRTHLFLDIYWAIHDEWQDRLLQDGSVDFEDMLVAAAQHIERGDTSPSFDLVLVDEFQDASQARARLVAGVVKPAGRYLLAVGDDWQAINRFAGADISVMTEFERWFGRGHTLRLQTTFRCTQRICDVSSAFVSKNPRQIAKRVVSVHGGGDPVLLTYASSESGVGAAIETWLQSLARRMSSGEVSGDPVTVYVLGRYWFDTDLMPKWSHASITVTFRTVHGSKGLEADYVIVPNLGRGRYGFPSQIADDPILGLAMGGPDQYEHAEERRLFYVALTRARRQVVLIGVPGAESPFLTELLADDLVTVNPNGYRPPVVCPRCGKGTMVGRSGPHGRFLGCTEFPRCRHTAALADGPR</sequence>
<comment type="catalytic activity">
    <reaction evidence="7">
        <text>Couples ATP hydrolysis with the unwinding of duplex DNA by translocating in the 3'-5' direction.</text>
        <dbReference type="EC" id="5.6.2.4"/>
    </reaction>
</comment>
<comment type="catalytic activity">
    <reaction evidence="9">
        <text>ATP + H2O = ADP + phosphate + H(+)</text>
        <dbReference type="Rhea" id="RHEA:13065"/>
        <dbReference type="ChEBI" id="CHEBI:15377"/>
        <dbReference type="ChEBI" id="CHEBI:15378"/>
        <dbReference type="ChEBI" id="CHEBI:30616"/>
        <dbReference type="ChEBI" id="CHEBI:43474"/>
        <dbReference type="ChEBI" id="CHEBI:456216"/>
        <dbReference type="EC" id="5.6.2.4"/>
    </reaction>
</comment>
<dbReference type="InterPro" id="IPR000212">
    <property type="entry name" value="DNA_helicase_UvrD/REP"/>
</dbReference>
<keyword evidence="13" id="KW-1185">Reference proteome</keyword>
<proteinExistence type="inferred from homology"/>
<dbReference type="PROSITE" id="PS51198">
    <property type="entry name" value="UVRD_HELICASE_ATP_BIND"/>
    <property type="match status" value="1"/>
</dbReference>
<dbReference type="EMBL" id="CP102173">
    <property type="protein sequence ID" value="UUP12372.1"/>
    <property type="molecule type" value="Genomic_DNA"/>
</dbReference>
<evidence type="ECO:0000256" key="6">
    <source>
        <dbReference type="ARBA" id="ARBA00023235"/>
    </source>
</evidence>
<evidence type="ECO:0000256" key="1">
    <source>
        <dbReference type="ARBA" id="ARBA00009922"/>
    </source>
</evidence>
<dbReference type="InterPro" id="IPR014016">
    <property type="entry name" value="UvrD-like_ATP-bd"/>
</dbReference>
<comment type="similarity">
    <text evidence="1">Belongs to the helicase family. UvrD subfamily.</text>
</comment>
<name>A0ABY5M6G3_9ACTN</name>
<keyword evidence="2 10" id="KW-0547">Nucleotide-binding</keyword>
<keyword evidence="3 10" id="KW-0378">Hydrolase</keyword>
<dbReference type="Pfam" id="PF00580">
    <property type="entry name" value="UvrD-helicase"/>
    <property type="match status" value="1"/>
</dbReference>
<dbReference type="RefSeq" id="WP_232399892.1">
    <property type="nucleotide sequence ID" value="NZ_CP102173.1"/>
</dbReference>
<evidence type="ECO:0000256" key="5">
    <source>
        <dbReference type="ARBA" id="ARBA00022840"/>
    </source>
</evidence>
<dbReference type="PANTHER" id="PTHR11070">
    <property type="entry name" value="UVRD / RECB / PCRA DNA HELICASE FAMILY MEMBER"/>
    <property type="match status" value="1"/>
</dbReference>
<dbReference type="Gene3D" id="3.40.50.300">
    <property type="entry name" value="P-loop containing nucleotide triphosphate hydrolases"/>
    <property type="match status" value="3"/>
</dbReference>
<dbReference type="InterPro" id="IPR027417">
    <property type="entry name" value="P-loop_NTPase"/>
</dbReference>
<keyword evidence="4 10" id="KW-0347">Helicase</keyword>
<dbReference type="SUPFAM" id="SSF52540">
    <property type="entry name" value="P-loop containing nucleoside triphosphate hydrolases"/>
    <property type="match status" value="1"/>
</dbReference>
<dbReference type="InterPro" id="IPR013986">
    <property type="entry name" value="DExx_box_DNA_helicase_dom_sf"/>
</dbReference>
<gene>
    <name evidence="12" type="ORF">NQV15_10955</name>
</gene>
<dbReference type="PANTHER" id="PTHR11070:SF63">
    <property type="entry name" value="DNA HELICASE IV"/>
    <property type="match status" value="1"/>
</dbReference>
<evidence type="ECO:0000256" key="2">
    <source>
        <dbReference type="ARBA" id="ARBA00022741"/>
    </source>
</evidence>
<dbReference type="Pfam" id="PF13361">
    <property type="entry name" value="UvrD_C"/>
    <property type="match status" value="1"/>
</dbReference>
<evidence type="ECO:0000256" key="8">
    <source>
        <dbReference type="ARBA" id="ARBA00034808"/>
    </source>
</evidence>
<dbReference type="Gene3D" id="3.30.65.10">
    <property type="entry name" value="Bacterial Topoisomerase I, domain 1"/>
    <property type="match status" value="1"/>
</dbReference>
<keyword evidence="5 10" id="KW-0067">ATP-binding</keyword>
<reference evidence="12 13" key="1">
    <citation type="submission" date="2022-08" db="EMBL/GenBank/DDBJ databases">
        <title>novel species in genus Aeromicrobium.</title>
        <authorList>
            <person name="Ye L."/>
        </authorList>
    </citation>
    <scope>NUCLEOTIDE SEQUENCE [LARGE SCALE GENOMIC DNA]</scope>
    <source>
        <strain evidence="13">zg-Y1379</strain>
    </source>
</reference>
<dbReference type="Gene3D" id="1.10.10.160">
    <property type="match status" value="1"/>
</dbReference>
<evidence type="ECO:0000256" key="4">
    <source>
        <dbReference type="ARBA" id="ARBA00022806"/>
    </source>
</evidence>